<accession>A0A381UXS4</accession>
<dbReference type="EC" id="2.7.11.1" evidence="1"/>
<dbReference type="InterPro" id="IPR018934">
    <property type="entry name" value="RIO_dom"/>
</dbReference>
<dbReference type="InterPro" id="IPR000719">
    <property type="entry name" value="Prot_kinase_dom"/>
</dbReference>
<keyword evidence="4" id="KW-0547">Nucleotide-binding</keyword>
<comment type="catalytic activity">
    <reaction evidence="7">
        <text>L-threonyl-[protein] + ATP = O-phospho-L-threonyl-[protein] + ADP + H(+)</text>
        <dbReference type="Rhea" id="RHEA:46608"/>
        <dbReference type="Rhea" id="RHEA-COMP:11060"/>
        <dbReference type="Rhea" id="RHEA-COMP:11605"/>
        <dbReference type="ChEBI" id="CHEBI:15378"/>
        <dbReference type="ChEBI" id="CHEBI:30013"/>
        <dbReference type="ChEBI" id="CHEBI:30616"/>
        <dbReference type="ChEBI" id="CHEBI:61977"/>
        <dbReference type="ChEBI" id="CHEBI:456216"/>
        <dbReference type="EC" id="2.7.11.1"/>
    </reaction>
</comment>
<name>A0A381UXS4_9ZZZZ</name>
<keyword evidence="2" id="KW-0723">Serine/threonine-protein kinase</keyword>
<sequence>MEQFLVKSGSSFVYKINENNTMIIKKKIYRKKKEKFEREVNALNLFQYYNHFPKIIKIDKKEHTIYMTYCGNNITYNNIPKSWKNQVIKIIEYIQLTDIVHGDINPGNICVLNNTIFLIDFGNIRIKGEPFFETNNFNTYRTKQHSKLYKICESISQNKNGWDVIK</sequence>
<dbReference type="Pfam" id="PF01163">
    <property type="entry name" value="RIO1"/>
    <property type="match status" value="1"/>
</dbReference>
<evidence type="ECO:0000256" key="7">
    <source>
        <dbReference type="ARBA" id="ARBA00047899"/>
    </source>
</evidence>
<gene>
    <name evidence="10" type="ORF">METZ01_LOCUS85031</name>
</gene>
<keyword evidence="5" id="KW-0418">Kinase</keyword>
<evidence type="ECO:0000256" key="1">
    <source>
        <dbReference type="ARBA" id="ARBA00012513"/>
    </source>
</evidence>
<organism evidence="10">
    <name type="scientific">marine metagenome</name>
    <dbReference type="NCBI Taxonomy" id="408172"/>
    <lineage>
        <taxon>unclassified sequences</taxon>
        <taxon>metagenomes</taxon>
        <taxon>ecological metagenomes</taxon>
    </lineage>
</organism>
<keyword evidence="6" id="KW-0067">ATP-binding</keyword>
<dbReference type="Gene3D" id="1.10.510.10">
    <property type="entry name" value="Transferase(Phosphotransferase) domain 1"/>
    <property type="match status" value="1"/>
</dbReference>
<dbReference type="EMBL" id="UINC01007235">
    <property type="protein sequence ID" value="SVA32177.1"/>
    <property type="molecule type" value="Genomic_DNA"/>
</dbReference>
<comment type="catalytic activity">
    <reaction evidence="8">
        <text>L-seryl-[protein] + ATP = O-phospho-L-seryl-[protein] + ADP + H(+)</text>
        <dbReference type="Rhea" id="RHEA:17989"/>
        <dbReference type="Rhea" id="RHEA-COMP:9863"/>
        <dbReference type="Rhea" id="RHEA-COMP:11604"/>
        <dbReference type="ChEBI" id="CHEBI:15378"/>
        <dbReference type="ChEBI" id="CHEBI:29999"/>
        <dbReference type="ChEBI" id="CHEBI:30616"/>
        <dbReference type="ChEBI" id="CHEBI:83421"/>
        <dbReference type="ChEBI" id="CHEBI:456216"/>
        <dbReference type="EC" id="2.7.11.1"/>
    </reaction>
</comment>
<dbReference type="GO" id="GO:0004674">
    <property type="term" value="F:protein serine/threonine kinase activity"/>
    <property type="evidence" value="ECO:0007669"/>
    <property type="project" value="UniProtKB-KW"/>
</dbReference>
<evidence type="ECO:0000259" key="9">
    <source>
        <dbReference type="PROSITE" id="PS50011"/>
    </source>
</evidence>
<dbReference type="SUPFAM" id="SSF56112">
    <property type="entry name" value="Protein kinase-like (PK-like)"/>
    <property type="match status" value="1"/>
</dbReference>
<dbReference type="GO" id="GO:0005524">
    <property type="term" value="F:ATP binding"/>
    <property type="evidence" value="ECO:0007669"/>
    <property type="project" value="UniProtKB-KW"/>
</dbReference>
<evidence type="ECO:0000256" key="2">
    <source>
        <dbReference type="ARBA" id="ARBA00022527"/>
    </source>
</evidence>
<evidence type="ECO:0000313" key="10">
    <source>
        <dbReference type="EMBL" id="SVA32177.1"/>
    </source>
</evidence>
<evidence type="ECO:0000256" key="8">
    <source>
        <dbReference type="ARBA" id="ARBA00048679"/>
    </source>
</evidence>
<dbReference type="AlphaFoldDB" id="A0A381UXS4"/>
<dbReference type="PROSITE" id="PS50011">
    <property type="entry name" value="PROTEIN_KINASE_DOM"/>
    <property type="match status" value="1"/>
</dbReference>
<evidence type="ECO:0000256" key="3">
    <source>
        <dbReference type="ARBA" id="ARBA00022679"/>
    </source>
</evidence>
<dbReference type="InterPro" id="IPR011009">
    <property type="entry name" value="Kinase-like_dom_sf"/>
</dbReference>
<reference evidence="10" key="1">
    <citation type="submission" date="2018-05" db="EMBL/GenBank/DDBJ databases">
        <authorList>
            <person name="Lanie J.A."/>
            <person name="Ng W.-L."/>
            <person name="Kazmierczak K.M."/>
            <person name="Andrzejewski T.M."/>
            <person name="Davidsen T.M."/>
            <person name="Wayne K.J."/>
            <person name="Tettelin H."/>
            <person name="Glass J.I."/>
            <person name="Rusch D."/>
            <person name="Podicherti R."/>
            <person name="Tsui H.-C.T."/>
            <person name="Winkler M.E."/>
        </authorList>
    </citation>
    <scope>NUCLEOTIDE SEQUENCE</scope>
</reference>
<feature type="domain" description="Protein kinase" evidence="9">
    <location>
        <begin position="1"/>
        <end position="166"/>
    </location>
</feature>
<proteinExistence type="predicted"/>
<evidence type="ECO:0000256" key="4">
    <source>
        <dbReference type="ARBA" id="ARBA00022741"/>
    </source>
</evidence>
<evidence type="ECO:0000256" key="6">
    <source>
        <dbReference type="ARBA" id="ARBA00022840"/>
    </source>
</evidence>
<keyword evidence="3" id="KW-0808">Transferase</keyword>
<protein>
    <recommendedName>
        <fullName evidence="1">non-specific serine/threonine protein kinase</fullName>
        <ecNumber evidence="1">2.7.11.1</ecNumber>
    </recommendedName>
</protein>
<evidence type="ECO:0000256" key="5">
    <source>
        <dbReference type="ARBA" id="ARBA00022777"/>
    </source>
</evidence>